<evidence type="ECO:0000313" key="4">
    <source>
        <dbReference type="Proteomes" id="UP000248349"/>
    </source>
</evidence>
<dbReference type="STRING" id="1450539.A0A318ZE75"/>
<dbReference type="InterPro" id="IPR008952">
    <property type="entry name" value="Tetraspanin_EC2_sf"/>
</dbReference>
<feature type="compositionally biased region" description="Basic and acidic residues" evidence="1">
    <location>
        <begin position="245"/>
        <end position="258"/>
    </location>
</feature>
<feature type="transmembrane region" description="Helical" evidence="2">
    <location>
        <begin position="42"/>
        <end position="65"/>
    </location>
</feature>
<keyword evidence="4" id="KW-1185">Reference proteome</keyword>
<feature type="transmembrane region" description="Helical" evidence="2">
    <location>
        <begin position="180"/>
        <end position="201"/>
    </location>
</feature>
<keyword evidence="2" id="KW-1133">Transmembrane helix</keyword>
<reference evidence="3 4" key="1">
    <citation type="submission" date="2016-12" db="EMBL/GenBank/DDBJ databases">
        <title>The genomes of Aspergillus section Nigri reveals drivers in fungal speciation.</title>
        <authorList>
            <consortium name="DOE Joint Genome Institute"/>
            <person name="Vesth T.C."/>
            <person name="Nybo J."/>
            <person name="Theobald S."/>
            <person name="Brandl J."/>
            <person name="Frisvad J.C."/>
            <person name="Nielsen K.F."/>
            <person name="Lyhne E.K."/>
            <person name="Kogle M.E."/>
            <person name="Kuo A."/>
            <person name="Riley R."/>
            <person name="Clum A."/>
            <person name="Nolan M."/>
            <person name="Lipzen A."/>
            <person name="Salamov A."/>
            <person name="Henrissat B."/>
            <person name="Wiebenga A."/>
            <person name="De Vries R.P."/>
            <person name="Grigoriev I.V."/>
            <person name="Mortensen U.H."/>
            <person name="Andersen M.R."/>
            <person name="Baker S.E."/>
        </authorList>
    </citation>
    <scope>NUCLEOTIDE SEQUENCE [LARGE SCALE GENOMIC DNA]</scope>
    <source>
        <strain evidence="3 4">JOP 1030-1</strain>
    </source>
</reference>
<name>A0A318ZE75_9EURO</name>
<dbReference type="GO" id="GO:0016020">
    <property type="term" value="C:membrane"/>
    <property type="evidence" value="ECO:0007669"/>
    <property type="project" value="InterPro"/>
</dbReference>
<dbReference type="AlphaFoldDB" id="A0A318ZE75"/>
<evidence type="ECO:0000256" key="2">
    <source>
        <dbReference type="SAM" id="Phobius"/>
    </source>
</evidence>
<feature type="region of interest" description="Disordered" evidence="1">
    <location>
        <begin position="233"/>
        <end position="274"/>
    </location>
</feature>
<dbReference type="EMBL" id="KZ821247">
    <property type="protein sequence ID" value="PYH42993.1"/>
    <property type="molecule type" value="Genomic_DNA"/>
</dbReference>
<dbReference type="Proteomes" id="UP000248349">
    <property type="component" value="Unassembled WGS sequence"/>
</dbReference>
<accession>A0A318ZE75</accession>
<evidence type="ECO:0008006" key="5">
    <source>
        <dbReference type="Google" id="ProtNLM"/>
    </source>
</evidence>
<evidence type="ECO:0000256" key="1">
    <source>
        <dbReference type="SAM" id="MobiDB-lite"/>
    </source>
</evidence>
<feature type="compositionally biased region" description="Acidic residues" evidence="1">
    <location>
        <begin position="234"/>
        <end position="244"/>
    </location>
</feature>
<keyword evidence="2" id="KW-0812">Transmembrane</keyword>
<proteinExistence type="predicted"/>
<dbReference type="SUPFAM" id="SSF48652">
    <property type="entry name" value="Tetraspanin"/>
    <property type="match status" value="1"/>
</dbReference>
<dbReference type="OrthoDB" id="71600at2759"/>
<dbReference type="RefSeq" id="XP_025428975.1">
    <property type="nucleotide sequence ID" value="XM_025575558.1"/>
</dbReference>
<feature type="transmembrane region" description="Helical" evidence="2">
    <location>
        <begin position="77"/>
        <end position="100"/>
    </location>
</feature>
<gene>
    <name evidence="3" type="ORF">BP01DRAFT_358977</name>
</gene>
<evidence type="ECO:0000313" key="3">
    <source>
        <dbReference type="EMBL" id="PYH42993.1"/>
    </source>
</evidence>
<organism evidence="3 4">
    <name type="scientific">Aspergillus saccharolyticus JOP 1030-1</name>
    <dbReference type="NCBI Taxonomy" id="1450539"/>
    <lineage>
        <taxon>Eukaryota</taxon>
        <taxon>Fungi</taxon>
        <taxon>Dikarya</taxon>
        <taxon>Ascomycota</taxon>
        <taxon>Pezizomycotina</taxon>
        <taxon>Eurotiomycetes</taxon>
        <taxon>Eurotiomycetidae</taxon>
        <taxon>Eurotiales</taxon>
        <taxon>Aspergillaceae</taxon>
        <taxon>Aspergillus</taxon>
        <taxon>Aspergillus subgen. Circumdati</taxon>
    </lineage>
</organism>
<feature type="transmembrane region" description="Helical" evidence="2">
    <location>
        <begin position="7"/>
        <end position="30"/>
    </location>
</feature>
<protein>
    <recommendedName>
        <fullName evidence="5">Tetraspanin Tsp3</fullName>
    </recommendedName>
</protein>
<dbReference type="GeneID" id="37076786"/>
<keyword evidence="2" id="KW-0472">Membrane</keyword>
<sequence>MPIKLNAVFLIHLLVILFSIFAFILAVIAWTRTTTFHLPLPFALPILTTLLVPFTLINFLLTTLLTKPASTSTFMHVRTLFNTLHTILSTLLFSIAILYLSRSNPINACTLDQTWQAFFHARDAPAIRAIQDRLQCCGLRSLHDRAWPFKNRDHGDDACALQMGYTRSCLGPWRAEEAGVLWLIVGVVVVTGSLKIAFWVLRGRGMEAGWIVKADGAGGDARRRREYQRILDREVEEGGEDGSGVEDRDHRADERDAAARLLPHSESGYEWRQE</sequence>